<keyword evidence="1" id="KW-0472">Membrane</keyword>
<reference evidence="2 3" key="1">
    <citation type="journal article" date="2018" name="Mol. Plant">
        <title>The genome of Artemisia annua provides insight into the evolution of Asteraceae family and artemisinin biosynthesis.</title>
        <authorList>
            <person name="Shen Q."/>
            <person name="Zhang L."/>
            <person name="Liao Z."/>
            <person name="Wang S."/>
            <person name="Yan T."/>
            <person name="Shi P."/>
            <person name="Liu M."/>
            <person name="Fu X."/>
            <person name="Pan Q."/>
            <person name="Wang Y."/>
            <person name="Lv Z."/>
            <person name="Lu X."/>
            <person name="Zhang F."/>
            <person name="Jiang W."/>
            <person name="Ma Y."/>
            <person name="Chen M."/>
            <person name="Hao X."/>
            <person name="Li L."/>
            <person name="Tang Y."/>
            <person name="Lv G."/>
            <person name="Zhou Y."/>
            <person name="Sun X."/>
            <person name="Brodelius P.E."/>
            <person name="Rose J.K.C."/>
            <person name="Tang K."/>
        </authorList>
    </citation>
    <scope>NUCLEOTIDE SEQUENCE [LARGE SCALE GENOMIC DNA]</scope>
    <source>
        <strain evidence="3">cv. Huhao1</strain>
        <tissue evidence="2">Leaf</tissue>
    </source>
</reference>
<dbReference type="Gene3D" id="3.40.190.10">
    <property type="entry name" value="Periplasmic binding protein-like II"/>
    <property type="match status" value="1"/>
</dbReference>
<accession>A0A2U1LNK5</accession>
<comment type="caution">
    <text evidence="2">The sequence shown here is derived from an EMBL/GenBank/DDBJ whole genome shotgun (WGS) entry which is preliminary data.</text>
</comment>
<evidence type="ECO:0000256" key="1">
    <source>
        <dbReference type="SAM" id="Phobius"/>
    </source>
</evidence>
<dbReference type="SUPFAM" id="SSF53850">
    <property type="entry name" value="Periplasmic binding protein-like II"/>
    <property type="match status" value="1"/>
</dbReference>
<dbReference type="Proteomes" id="UP000245207">
    <property type="component" value="Unassembled WGS sequence"/>
</dbReference>
<organism evidence="2 3">
    <name type="scientific">Artemisia annua</name>
    <name type="common">Sweet wormwood</name>
    <dbReference type="NCBI Taxonomy" id="35608"/>
    <lineage>
        <taxon>Eukaryota</taxon>
        <taxon>Viridiplantae</taxon>
        <taxon>Streptophyta</taxon>
        <taxon>Embryophyta</taxon>
        <taxon>Tracheophyta</taxon>
        <taxon>Spermatophyta</taxon>
        <taxon>Magnoliopsida</taxon>
        <taxon>eudicotyledons</taxon>
        <taxon>Gunneridae</taxon>
        <taxon>Pentapetalae</taxon>
        <taxon>asterids</taxon>
        <taxon>campanulids</taxon>
        <taxon>Asterales</taxon>
        <taxon>Asteraceae</taxon>
        <taxon>Asteroideae</taxon>
        <taxon>Anthemideae</taxon>
        <taxon>Artemisiinae</taxon>
        <taxon>Artemisia</taxon>
    </lineage>
</organism>
<dbReference type="AlphaFoldDB" id="A0A2U1LNK5"/>
<dbReference type="OrthoDB" id="1748996at2759"/>
<protein>
    <submittedName>
        <fullName evidence="2">Uncharacterized protein</fullName>
    </submittedName>
</protein>
<dbReference type="InterPro" id="IPR015683">
    <property type="entry name" value="Ionotropic_Glu_rcpt"/>
</dbReference>
<evidence type="ECO:0000313" key="2">
    <source>
        <dbReference type="EMBL" id="PWA50573.1"/>
    </source>
</evidence>
<keyword evidence="1" id="KW-0812">Transmembrane</keyword>
<gene>
    <name evidence="2" type="ORF">CTI12_AA471540</name>
</gene>
<name>A0A2U1LNK5_ARTAN</name>
<dbReference type="PANTHER" id="PTHR18966">
    <property type="entry name" value="IONOTROPIC GLUTAMATE RECEPTOR"/>
    <property type="match status" value="1"/>
</dbReference>
<evidence type="ECO:0000313" key="3">
    <source>
        <dbReference type="Proteomes" id="UP000245207"/>
    </source>
</evidence>
<dbReference type="EMBL" id="PKPP01008488">
    <property type="protein sequence ID" value="PWA50573.1"/>
    <property type="molecule type" value="Genomic_DNA"/>
</dbReference>
<sequence>MRVPPPSSFYHGPTPKIVLVFEPSSLNFEPSYQVISRFLLASINEIYGVQYEGGGLSKVNGELCYVKVNYHHETRFYFVDAFTAVAVKLLKEGHWWECGVHCDEVKAVAVKLLKEGHWWECGVHCDEVKGFCRIGGMYRGRAARPSLRLMTLILTQQCASIPFSMNLKHGGDDDKFYEAFHGANINFQVFDVAVGEIAILTNRTKAVHFTQPYIESGLVVVVPIKKINSSAWAFLQPFTPLMWAVTGFFFIIVGAGCGYTGTQAE</sequence>
<keyword evidence="3" id="KW-1185">Reference proteome</keyword>
<feature type="transmembrane region" description="Helical" evidence="1">
    <location>
        <begin position="241"/>
        <end position="261"/>
    </location>
</feature>
<proteinExistence type="predicted"/>
<keyword evidence="1" id="KW-1133">Transmembrane helix</keyword>